<dbReference type="AlphaFoldDB" id="A0AAW1U344"/>
<protein>
    <submittedName>
        <fullName evidence="1">Uncharacterized protein</fullName>
    </submittedName>
</protein>
<proteinExistence type="predicted"/>
<keyword evidence="2" id="KW-1185">Reference proteome</keyword>
<reference evidence="1 2" key="1">
    <citation type="submission" date="2023-03" db="EMBL/GenBank/DDBJ databases">
        <title>Genome insight into feeding habits of ladybird beetles.</title>
        <authorList>
            <person name="Li H.-S."/>
            <person name="Huang Y.-H."/>
            <person name="Pang H."/>
        </authorList>
    </citation>
    <scope>NUCLEOTIDE SEQUENCE [LARGE SCALE GENOMIC DNA]</scope>
    <source>
        <strain evidence="1">SYSU_2023b</strain>
        <tissue evidence="1">Whole body</tissue>
    </source>
</reference>
<organism evidence="1 2">
    <name type="scientific">Henosepilachna vigintioctopunctata</name>
    <dbReference type="NCBI Taxonomy" id="420089"/>
    <lineage>
        <taxon>Eukaryota</taxon>
        <taxon>Metazoa</taxon>
        <taxon>Ecdysozoa</taxon>
        <taxon>Arthropoda</taxon>
        <taxon>Hexapoda</taxon>
        <taxon>Insecta</taxon>
        <taxon>Pterygota</taxon>
        <taxon>Neoptera</taxon>
        <taxon>Endopterygota</taxon>
        <taxon>Coleoptera</taxon>
        <taxon>Polyphaga</taxon>
        <taxon>Cucujiformia</taxon>
        <taxon>Coccinelloidea</taxon>
        <taxon>Coccinellidae</taxon>
        <taxon>Epilachninae</taxon>
        <taxon>Epilachnini</taxon>
        <taxon>Henosepilachna</taxon>
    </lineage>
</organism>
<sequence>MTYLRQCFKGKNYDKEESDPQWLQIESYKTKYIILSETTNYNQRCYITPGGCASYDNRSPPPGSRMLCLRQGLSGLHLIRRRYDRTLW</sequence>
<accession>A0AAW1U344</accession>
<name>A0AAW1U344_9CUCU</name>
<comment type="caution">
    <text evidence="1">The sequence shown here is derived from an EMBL/GenBank/DDBJ whole genome shotgun (WGS) entry which is preliminary data.</text>
</comment>
<evidence type="ECO:0000313" key="2">
    <source>
        <dbReference type="Proteomes" id="UP001431783"/>
    </source>
</evidence>
<dbReference type="Proteomes" id="UP001431783">
    <property type="component" value="Unassembled WGS sequence"/>
</dbReference>
<gene>
    <name evidence="1" type="ORF">WA026_021128</name>
</gene>
<evidence type="ECO:0000313" key="1">
    <source>
        <dbReference type="EMBL" id="KAK9878112.1"/>
    </source>
</evidence>
<dbReference type="EMBL" id="JARQZJ010000046">
    <property type="protein sequence ID" value="KAK9878112.1"/>
    <property type="molecule type" value="Genomic_DNA"/>
</dbReference>